<name>A0A9N9N5L0_FUNMO</name>
<reference evidence="1" key="1">
    <citation type="submission" date="2021-06" db="EMBL/GenBank/DDBJ databases">
        <authorList>
            <person name="Kallberg Y."/>
            <person name="Tangrot J."/>
            <person name="Rosling A."/>
        </authorList>
    </citation>
    <scope>NUCLEOTIDE SEQUENCE</scope>
    <source>
        <strain evidence="1">87-6 pot B 2015</strain>
    </source>
</reference>
<gene>
    <name evidence="1" type="ORF">FMOSSE_LOCUS13887</name>
</gene>
<proteinExistence type="predicted"/>
<comment type="caution">
    <text evidence="1">The sequence shown here is derived from an EMBL/GenBank/DDBJ whole genome shotgun (WGS) entry which is preliminary data.</text>
</comment>
<accession>A0A9N9N5L0</accession>
<evidence type="ECO:0000313" key="1">
    <source>
        <dbReference type="EMBL" id="CAG8702503.1"/>
    </source>
</evidence>
<sequence length="63" mass="7542">TTFFNIIEHHTSTEVQYKNFDKKIRAGIIRKFKKNNPTFPPCIGDWPLVYLIRRKININHSIQ</sequence>
<dbReference type="EMBL" id="CAJVPP010009147">
    <property type="protein sequence ID" value="CAG8702503.1"/>
    <property type="molecule type" value="Genomic_DNA"/>
</dbReference>
<dbReference type="Proteomes" id="UP000789375">
    <property type="component" value="Unassembled WGS sequence"/>
</dbReference>
<organism evidence="1 2">
    <name type="scientific">Funneliformis mosseae</name>
    <name type="common">Endomycorrhizal fungus</name>
    <name type="synonym">Glomus mosseae</name>
    <dbReference type="NCBI Taxonomy" id="27381"/>
    <lineage>
        <taxon>Eukaryota</taxon>
        <taxon>Fungi</taxon>
        <taxon>Fungi incertae sedis</taxon>
        <taxon>Mucoromycota</taxon>
        <taxon>Glomeromycotina</taxon>
        <taxon>Glomeromycetes</taxon>
        <taxon>Glomerales</taxon>
        <taxon>Glomeraceae</taxon>
        <taxon>Funneliformis</taxon>
    </lineage>
</organism>
<dbReference type="AlphaFoldDB" id="A0A9N9N5L0"/>
<protein>
    <submittedName>
        <fullName evidence="1">785_t:CDS:1</fullName>
    </submittedName>
</protein>
<evidence type="ECO:0000313" key="2">
    <source>
        <dbReference type="Proteomes" id="UP000789375"/>
    </source>
</evidence>
<keyword evidence="2" id="KW-1185">Reference proteome</keyword>
<feature type="non-terminal residue" evidence="1">
    <location>
        <position position="1"/>
    </location>
</feature>